<evidence type="ECO:0000313" key="2">
    <source>
        <dbReference type="EMBL" id="OAQ20635.1"/>
    </source>
</evidence>
<dbReference type="AlphaFoldDB" id="A0A179D3K1"/>
<dbReference type="SUPFAM" id="SSF47598">
    <property type="entry name" value="Ribbon-helix-helix"/>
    <property type="match status" value="1"/>
</dbReference>
<protein>
    <recommendedName>
        <fullName evidence="1">Ribbon-helix-helix protein CopG domain-containing protein</fullName>
    </recommendedName>
</protein>
<dbReference type="InterPro" id="IPR013321">
    <property type="entry name" value="Arc_rbn_hlx_hlx"/>
</dbReference>
<gene>
    <name evidence="2" type="ORF">TDIS_1250</name>
</gene>
<dbReference type="InterPro" id="IPR010985">
    <property type="entry name" value="Ribbon_hlx_hlx"/>
</dbReference>
<dbReference type="Proteomes" id="UP000078390">
    <property type="component" value="Unassembled WGS sequence"/>
</dbReference>
<dbReference type="GO" id="GO:0006355">
    <property type="term" value="P:regulation of DNA-templated transcription"/>
    <property type="evidence" value="ECO:0007669"/>
    <property type="project" value="InterPro"/>
</dbReference>
<organism evidence="2 3">
    <name type="scientific">Thermosulfurimonas dismutans</name>
    <dbReference type="NCBI Taxonomy" id="999894"/>
    <lineage>
        <taxon>Bacteria</taxon>
        <taxon>Pseudomonadati</taxon>
        <taxon>Thermodesulfobacteriota</taxon>
        <taxon>Thermodesulfobacteria</taxon>
        <taxon>Thermodesulfobacteriales</taxon>
        <taxon>Thermodesulfobacteriaceae</taxon>
        <taxon>Thermosulfurimonas</taxon>
    </lineage>
</organism>
<accession>A0A179D3K1</accession>
<evidence type="ECO:0000313" key="3">
    <source>
        <dbReference type="Proteomes" id="UP000078390"/>
    </source>
</evidence>
<dbReference type="InterPro" id="IPR002145">
    <property type="entry name" value="CopG"/>
</dbReference>
<comment type="caution">
    <text evidence="2">The sequence shown here is derived from an EMBL/GenBank/DDBJ whole genome shotgun (WGS) entry which is preliminary data.</text>
</comment>
<dbReference type="Gene3D" id="1.10.1220.10">
    <property type="entry name" value="Met repressor-like"/>
    <property type="match status" value="1"/>
</dbReference>
<dbReference type="Pfam" id="PF01402">
    <property type="entry name" value="RHH_1"/>
    <property type="match status" value="1"/>
</dbReference>
<name>A0A179D3K1_9BACT</name>
<evidence type="ECO:0000259" key="1">
    <source>
        <dbReference type="Pfam" id="PF01402"/>
    </source>
</evidence>
<proteinExistence type="predicted"/>
<sequence>MELERNLGRKDSRFVALSGGGIISVKKILYWSFSMGRTTKVVNFSLPLDLYKKTENLARRRKVPKSQILKEALEAYVASEERWEKLRAWRAETAEALGLRSEGDIERLVHEYRKEL</sequence>
<feature type="domain" description="Ribbon-helix-helix protein CopG" evidence="1">
    <location>
        <begin position="40"/>
        <end position="78"/>
    </location>
</feature>
<dbReference type="STRING" id="999894.TDIS_1250"/>
<dbReference type="PATRIC" id="fig|999894.6.peg.1248"/>
<dbReference type="EMBL" id="LWLG01000008">
    <property type="protein sequence ID" value="OAQ20635.1"/>
    <property type="molecule type" value="Genomic_DNA"/>
</dbReference>
<reference evidence="2 3" key="1">
    <citation type="submission" date="2016-04" db="EMBL/GenBank/DDBJ databases">
        <title>Genome analysis of Thermosulfurimonas dismutans, the first thermophilic sulfur-disproportionating bacterium of the phylum Thermodesulfobacteria.</title>
        <authorList>
            <person name="Mardanov A.V."/>
            <person name="Beletsky A.V."/>
            <person name="Kadnikov V.V."/>
            <person name="Slobodkin A.I."/>
            <person name="Ravin N.V."/>
        </authorList>
    </citation>
    <scope>NUCLEOTIDE SEQUENCE [LARGE SCALE GENOMIC DNA]</scope>
    <source>
        <strain evidence="2 3">S95</strain>
    </source>
</reference>
<keyword evidence="3" id="KW-1185">Reference proteome</keyword>